<sequence>MADETRHVWFVVLDGQDVHTNHVGTGSVEVPLSCNVAQFKKAVVAMYVRLLKDVELDQLRVYPSMDEFLNHDCALIDDQSIAEFGSAPAESIIVLAPDLQRLLNEDFPSKKRQRCDDSANPKLSNLLVDPAEFNLANLSAIQGSETPILSTLGLQAFCQGYGGFPSSYMVRKEESMVWRVIENFLDDRNPTRVVLVGSSGVGKSCLVMLVGMYMAFFKQNQVVIVRKLMMPGLCNALMYLDGRSKRVWKEVNVLEEAMAELINGRFRDSLLFVDGYSQAELAESHHQALRPFHFLAMSSYYDVKPSEFAEMVVLPSWRRCDLLTYVRLTNWADNAGFSAVTLTEPNLKEFVNQHYYYSGGSLHQFCKPRPQLIRRVGFDLQVVGKVGEAIGRSPFYCYEDSRKNENLDRVCRHFVADPSDPLHYTTSSQWKFCIDSGYALAKLGDEMTSKELFQVYQYGKSIDTGFQAAAFKLFFHRAVCEAIYRRGPEAKIKMRANSPYPIIQLIPGCVNCQGQNESECLNYLAQTLDVNTYWHLKSTTFPFVDAVAMFQPYLAQPRREGIRVQMGVISVITEDAEEMQREHLDKLKQALALNAKLTKYKPVFLVVRPKPVVTEHGNWSPLESPFGAVEGSLE</sequence>
<evidence type="ECO:0000313" key="1">
    <source>
        <dbReference type="EMBL" id="KAF0735840.1"/>
    </source>
</evidence>
<proteinExistence type="predicted"/>
<dbReference type="AlphaFoldDB" id="A0A6G0X7A4"/>
<gene>
    <name evidence="1" type="ORF">Ae201684_007844</name>
</gene>
<evidence type="ECO:0008006" key="3">
    <source>
        <dbReference type="Google" id="ProtNLM"/>
    </source>
</evidence>
<reference evidence="1 2" key="1">
    <citation type="submission" date="2019-07" db="EMBL/GenBank/DDBJ databases">
        <title>Genomics analysis of Aphanomyces spp. identifies a new class of oomycete effector associated with host adaptation.</title>
        <authorList>
            <person name="Gaulin E."/>
        </authorList>
    </citation>
    <scope>NUCLEOTIDE SEQUENCE [LARGE SCALE GENOMIC DNA]</scope>
    <source>
        <strain evidence="1 2">ATCC 201684</strain>
    </source>
</reference>
<protein>
    <recommendedName>
        <fullName evidence="3">Crinkler (CRN) family protein</fullName>
    </recommendedName>
</protein>
<dbReference type="Proteomes" id="UP000481153">
    <property type="component" value="Unassembled WGS sequence"/>
</dbReference>
<dbReference type="EMBL" id="VJMJ01000093">
    <property type="protein sequence ID" value="KAF0735840.1"/>
    <property type="molecule type" value="Genomic_DNA"/>
</dbReference>
<name>A0A6G0X7A4_9STRA</name>
<accession>A0A6G0X7A4</accession>
<dbReference type="VEuPathDB" id="FungiDB:AeMF1_006717"/>
<evidence type="ECO:0000313" key="2">
    <source>
        <dbReference type="Proteomes" id="UP000481153"/>
    </source>
</evidence>
<comment type="caution">
    <text evidence="1">The sequence shown here is derived from an EMBL/GenBank/DDBJ whole genome shotgun (WGS) entry which is preliminary data.</text>
</comment>
<organism evidence="1 2">
    <name type="scientific">Aphanomyces euteiches</name>
    <dbReference type="NCBI Taxonomy" id="100861"/>
    <lineage>
        <taxon>Eukaryota</taxon>
        <taxon>Sar</taxon>
        <taxon>Stramenopiles</taxon>
        <taxon>Oomycota</taxon>
        <taxon>Saprolegniomycetes</taxon>
        <taxon>Saprolegniales</taxon>
        <taxon>Verrucalvaceae</taxon>
        <taxon>Aphanomyces</taxon>
    </lineage>
</organism>
<keyword evidence="2" id="KW-1185">Reference proteome</keyword>